<dbReference type="GO" id="GO:0006487">
    <property type="term" value="P:protein N-linked glycosylation"/>
    <property type="evidence" value="ECO:0007669"/>
    <property type="project" value="TreeGrafter"/>
</dbReference>
<dbReference type="PANTHER" id="PTHR10859">
    <property type="entry name" value="GLYCOSYL TRANSFERASE"/>
    <property type="match status" value="1"/>
</dbReference>
<evidence type="ECO:0000313" key="15">
    <source>
        <dbReference type="EnsemblMetazoa" id="PPAI001809-PA"/>
    </source>
</evidence>
<dbReference type="VEuPathDB" id="VectorBase:PPAPM1_012173"/>
<keyword evidence="16" id="KW-1185">Reference proteome</keyword>
<name>A0A1B0D386_PHLPP</name>
<dbReference type="EC" id="2.4.1.117" evidence="4"/>
<evidence type="ECO:0000256" key="2">
    <source>
        <dbReference type="ARBA" id="ARBA00004922"/>
    </source>
</evidence>
<reference evidence="15" key="1">
    <citation type="submission" date="2022-08" db="UniProtKB">
        <authorList>
            <consortium name="EnsemblMetazoa"/>
        </authorList>
    </citation>
    <scope>IDENTIFICATION</scope>
    <source>
        <strain evidence="15">Israel</strain>
    </source>
</reference>
<keyword evidence="10" id="KW-1133">Transmembrane helix</keyword>
<keyword evidence="9" id="KW-0735">Signal-anchor</keyword>
<dbReference type="VEuPathDB" id="VectorBase:PPAI001809"/>
<evidence type="ECO:0000256" key="13">
    <source>
        <dbReference type="ARBA" id="ARBA00070518"/>
    </source>
</evidence>
<evidence type="ECO:0000256" key="11">
    <source>
        <dbReference type="ARBA" id="ARBA00023136"/>
    </source>
</evidence>
<evidence type="ECO:0000256" key="1">
    <source>
        <dbReference type="ARBA" id="ARBA00004389"/>
    </source>
</evidence>
<evidence type="ECO:0000256" key="9">
    <source>
        <dbReference type="ARBA" id="ARBA00022968"/>
    </source>
</evidence>
<comment type="similarity">
    <text evidence="3">Belongs to the glycosyltransferase 2 family.</text>
</comment>
<protein>
    <recommendedName>
        <fullName evidence="13">Dolichyl-phosphate beta-glucosyltransferase</fullName>
        <ecNumber evidence="4">2.4.1.117</ecNumber>
    </recommendedName>
</protein>
<evidence type="ECO:0000256" key="6">
    <source>
        <dbReference type="ARBA" id="ARBA00022679"/>
    </source>
</evidence>
<evidence type="ECO:0000256" key="12">
    <source>
        <dbReference type="ARBA" id="ARBA00045097"/>
    </source>
</evidence>
<dbReference type="Gene3D" id="3.90.550.10">
    <property type="entry name" value="Spore Coat Polysaccharide Biosynthesis Protein SpsA, Chain A"/>
    <property type="match status" value="1"/>
</dbReference>
<dbReference type="AlphaFoldDB" id="A0A1B0D386"/>
<keyword evidence="8" id="KW-0256">Endoplasmic reticulum</keyword>
<sequence>MDFLEYVKFCAFVGSALSVGFLMGMTTPYPRIVRHKEENYFTDPVTQTRQEFPSIEEEPALDLSVIVPAYNEEDRLGKMLDECLEYLNKRRMTRPFLSFEVIIVSDGSTDRTVEVANKYSRANGCDHVRVLPLVRNRGKGGAVRLGVQSCRGQYILFVDADGATHFPDYEKLESSIKTIISDPKDKAVVIGSRAHLEQESIAQRSAFRTFLMYGFHTLVWFFGVRGIKDTQCGFKLFTRTAASVLFQLMHVERWAFDVELLFLAQALGMKIDEVAVNWTEIEGSKVTPIFSWLQMAKDLFLIWFRYATNIWKISPPPKHHSE</sequence>
<dbReference type="GO" id="GO:0004581">
    <property type="term" value="F:dolichyl-phosphate beta-glucosyltransferase activity"/>
    <property type="evidence" value="ECO:0007669"/>
    <property type="project" value="UniProtKB-EC"/>
</dbReference>
<evidence type="ECO:0000256" key="7">
    <source>
        <dbReference type="ARBA" id="ARBA00022692"/>
    </source>
</evidence>
<keyword evidence="5" id="KW-0328">Glycosyltransferase</keyword>
<comment type="pathway">
    <text evidence="2">Protein modification; protein glycosylation.</text>
</comment>
<dbReference type="Proteomes" id="UP000092462">
    <property type="component" value="Unassembled WGS sequence"/>
</dbReference>
<evidence type="ECO:0000259" key="14">
    <source>
        <dbReference type="Pfam" id="PF00535"/>
    </source>
</evidence>
<evidence type="ECO:0000256" key="3">
    <source>
        <dbReference type="ARBA" id="ARBA00006739"/>
    </source>
</evidence>
<feature type="domain" description="Glycosyltransferase 2-like" evidence="14">
    <location>
        <begin position="64"/>
        <end position="243"/>
    </location>
</feature>
<keyword evidence="7" id="KW-0812">Transmembrane</keyword>
<dbReference type="EnsemblMetazoa" id="PPAI001809-RA">
    <property type="protein sequence ID" value="PPAI001809-PA"/>
    <property type="gene ID" value="PPAI001809"/>
</dbReference>
<evidence type="ECO:0000256" key="8">
    <source>
        <dbReference type="ARBA" id="ARBA00022824"/>
    </source>
</evidence>
<keyword evidence="11" id="KW-0472">Membrane</keyword>
<dbReference type="CDD" id="cd04188">
    <property type="entry name" value="DPG_synthase"/>
    <property type="match status" value="1"/>
</dbReference>
<accession>A0A1B0D386</accession>
<dbReference type="EMBL" id="AJVK01010909">
    <property type="status" value="NOT_ANNOTATED_CDS"/>
    <property type="molecule type" value="Genomic_DNA"/>
</dbReference>
<keyword evidence="6" id="KW-0808">Transferase</keyword>
<dbReference type="InterPro" id="IPR035518">
    <property type="entry name" value="DPG_synthase"/>
</dbReference>
<dbReference type="Pfam" id="PF00535">
    <property type="entry name" value="Glycos_transf_2"/>
    <property type="match status" value="1"/>
</dbReference>
<organism evidence="15 16">
    <name type="scientific">Phlebotomus papatasi</name>
    <name type="common">Sandfly</name>
    <dbReference type="NCBI Taxonomy" id="29031"/>
    <lineage>
        <taxon>Eukaryota</taxon>
        <taxon>Metazoa</taxon>
        <taxon>Ecdysozoa</taxon>
        <taxon>Arthropoda</taxon>
        <taxon>Hexapoda</taxon>
        <taxon>Insecta</taxon>
        <taxon>Pterygota</taxon>
        <taxon>Neoptera</taxon>
        <taxon>Endopterygota</taxon>
        <taxon>Diptera</taxon>
        <taxon>Nematocera</taxon>
        <taxon>Psychodoidea</taxon>
        <taxon>Psychodidae</taxon>
        <taxon>Phlebotomus</taxon>
        <taxon>Phlebotomus</taxon>
    </lineage>
</organism>
<evidence type="ECO:0000256" key="10">
    <source>
        <dbReference type="ARBA" id="ARBA00022989"/>
    </source>
</evidence>
<dbReference type="InterPro" id="IPR001173">
    <property type="entry name" value="Glyco_trans_2-like"/>
</dbReference>
<dbReference type="SUPFAM" id="SSF53448">
    <property type="entry name" value="Nucleotide-diphospho-sugar transferases"/>
    <property type="match status" value="1"/>
</dbReference>
<evidence type="ECO:0000313" key="16">
    <source>
        <dbReference type="Proteomes" id="UP000092462"/>
    </source>
</evidence>
<dbReference type="FunFam" id="3.90.550.10:FF:000068">
    <property type="entry name" value="ALG5, dolichyl-phosphate beta-glucosyltransferase"/>
    <property type="match status" value="1"/>
</dbReference>
<evidence type="ECO:0000256" key="4">
    <source>
        <dbReference type="ARBA" id="ARBA00012583"/>
    </source>
</evidence>
<comment type="subcellular location">
    <subcellularLocation>
        <location evidence="1">Endoplasmic reticulum membrane</location>
        <topology evidence="1">Single-pass membrane protein</topology>
    </subcellularLocation>
</comment>
<dbReference type="PANTHER" id="PTHR10859:SF91">
    <property type="entry name" value="DOLICHYL-PHOSPHATE BETA-GLUCOSYLTRANSFERASE"/>
    <property type="match status" value="1"/>
</dbReference>
<dbReference type="InterPro" id="IPR029044">
    <property type="entry name" value="Nucleotide-diphossugar_trans"/>
</dbReference>
<dbReference type="GO" id="GO:0005789">
    <property type="term" value="C:endoplasmic reticulum membrane"/>
    <property type="evidence" value="ECO:0007669"/>
    <property type="project" value="UniProtKB-SubCell"/>
</dbReference>
<evidence type="ECO:0000256" key="5">
    <source>
        <dbReference type="ARBA" id="ARBA00022676"/>
    </source>
</evidence>
<comment type="catalytic activity">
    <reaction evidence="12">
        <text>a di-trans,poly-cis-dolichyl phosphate + UDP-alpha-D-glucose = a di-trans,poly-cis-dolichyl beta-D-glucosyl phosphate + UDP</text>
        <dbReference type="Rhea" id="RHEA:15401"/>
        <dbReference type="Rhea" id="RHEA-COMP:19498"/>
        <dbReference type="Rhea" id="RHEA-COMP:19502"/>
        <dbReference type="ChEBI" id="CHEBI:57525"/>
        <dbReference type="ChEBI" id="CHEBI:57683"/>
        <dbReference type="ChEBI" id="CHEBI:58223"/>
        <dbReference type="ChEBI" id="CHEBI:58885"/>
        <dbReference type="EC" id="2.4.1.117"/>
    </reaction>
    <physiologicalReaction direction="left-to-right" evidence="12">
        <dbReference type="Rhea" id="RHEA:15402"/>
    </physiologicalReaction>
</comment>
<proteinExistence type="inferred from homology"/>